<protein>
    <submittedName>
        <fullName evidence="1">CYFA0S06e00826g1_1</fullName>
    </submittedName>
</protein>
<evidence type="ECO:0000313" key="1">
    <source>
        <dbReference type="EMBL" id="CDR41061.1"/>
    </source>
</evidence>
<proteinExistence type="predicted"/>
<dbReference type="EMBL" id="LK052891">
    <property type="protein sequence ID" value="CDR41061.1"/>
    <property type="molecule type" value="Genomic_DNA"/>
</dbReference>
<accession>A0A061ATW3</accession>
<reference evidence="1" key="1">
    <citation type="journal article" date="2014" name="Genome Announc.">
        <title>Genome sequence of the yeast Cyberlindnera fabianii (Hansenula fabianii).</title>
        <authorList>
            <person name="Freel K.C."/>
            <person name="Sarilar V."/>
            <person name="Neuveglise C."/>
            <person name="Devillers H."/>
            <person name="Friedrich A."/>
            <person name="Schacherer J."/>
        </authorList>
    </citation>
    <scope>NUCLEOTIDE SEQUENCE</scope>
    <source>
        <strain evidence="1">YJS4271</strain>
    </source>
</reference>
<name>A0A061ATW3_CYBFA</name>
<dbReference type="OrthoDB" id="4073963at2759"/>
<dbReference type="PhylomeDB" id="A0A061ATW3"/>
<gene>
    <name evidence="1" type="ORF">CYFA0S_06e00826g</name>
</gene>
<dbReference type="VEuPathDB" id="FungiDB:BON22_1206"/>
<dbReference type="AlphaFoldDB" id="A0A061ATW3"/>
<organism evidence="1">
    <name type="scientific">Cyberlindnera fabianii</name>
    <name type="common">Yeast</name>
    <name type="synonym">Hansenula fabianii</name>
    <dbReference type="NCBI Taxonomy" id="36022"/>
    <lineage>
        <taxon>Eukaryota</taxon>
        <taxon>Fungi</taxon>
        <taxon>Dikarya</taxon>
        <taxon>Ascomycota</taxon>
        <taxon>Saccharomycotina</taxon>
        <taxon>Saccharomycetes</taxon>
        <taxon>Phaffomycetales</taxon>
        <taxon>Phaffomycetaceae</taxon>
        <taxon>Cyberlindnera</taxon>
    </lineage>
</organism>
<sequence length="420" mass="47660">MSEADALSRVGVLNHPHDQTFSSILDSGKINAVNSSRFSGRSELLGFRRFARSVWNDFSARRVDPQTTIGAETVVSRTPIISTNNAKAQLQIRSPTSDALFALTQLHLAKPMRSDFIIPDNPWVTPELNSRFDSIAVDHDESIACMRSNPNQLTNDTVQSRKALLCESSNNLGNITLRYSDLLKNPEFSPSRRVVQIRNLPHLVGIKMVMSQVAGGPLMKIVLCRDDKTPVTPHNVYMKRPLRNCTLELWFMKPVDAYEFMAHCSAGNFIVNGFRLFPEWAPPHNCYSDDKMFYHERVPPDVKREFLRKDGSRCLILKRTVPVQSSHYKLRTYDHPNSFYVRDFDINDVRIEFSGYGDISDVCPVVSRKLAVSIHYFDIASAMAAKQLFDDPSSALHNKFYGWSLHYLKDSTAKPCPNIT</sequence>